<evidence type="ECO:0000259" key="1">
    <source>
        <dbReference type="Pfam" id="PF03061"/>
    </source>
</evidence>
<dbReference type="EMBL" id="JAGIZB010000003">
    <property type="protein sequence ID" value="MBP0443959.1"/>
    <property type="molecule type" value="Genomic_DNA"/>
</dbReference>
<reference evidence="2 3" key="1">
    <citation type="submission" date="2021-03" db="EMBL/GenBank/DDBJ databases">
        <authorList>
            <person name="So Y."/>
        </authorList>
    </citation>
    <scope>NUCLEOTIDE SEQUENCE [LARGE SCALE GENOMIC DNA]</scope>
    <source>
        <strain evidence="2 3">SSH11</strain>
    </source>
</reference>
<organism evidence="2 3">
    <name type="scientific">Pararoseomonas baculiformis</name>
    <dbReference type="NCBI Taxonomy" id="2820812"/>
    <lineage>
        <taxon>Bacteria</taxon>
        <taxon>Pseudomonadati</taxon>
        <taxon>Pseudomonadota</taxon>
        <taxon>Alphaproteobacteria</taxon>
        <taxon>Acetobacterales</taxon>
        <taxon>Acetobacteraceae</taxon>
        <taxon>Pararoseomonas</taxon>
    </lineage>
</organism>
<dbReference type="Proteomes" id="UP000681594">
    <property type="component" value="Unassembled WGS sequence"/>
</dbReference>
<dbReference type="Gene3D" id="3.10.129.10">
    <property type="entry name" value="Hotdog Thioesterase"/>
    <property type="match status" value="1"/>
</dbReference>
<proteinExistence type="predicted"/>
<accession>A0ABS4AAC1</accession>
<evidence type="ECO:0000313" key="3">
    <source>
        <dbReference type="Proteomes" id="UP000681594"/>
    </source>
</evidence>
<dbReference type="CDD" id="cd03443">
    <property type="entry name" value="PaaI_thioesterase"/>
    <property type="match status" value="1"/>
</dbReference>
<protein>
    <submittedName>
        <fullName evidence="2">PaaI family thioesterase</fullName>
    </submittedName>
</protein>
<feature type="domain" description="Thioesterase" evidence="1">
    <location>
        <begin position="48"/>
        <end position="125"/>
    </location>
</feature>
<dbReference type="InterPro" id="IPR029069">
    <property type="entry name" value="HotDog_dom_sf"/>
</dbReference>
<name>A0ABS4AAC1_9PROT</name>
<evidence type="ECO:0000313" key="2">
    <source>
        <dbReference type="EMBL" id="MBP0443959.1"/>
    </source>
</evidence>
<dbReference type="InterPro" id="IPR006683">
    <property type="entry name" value="Thioestr_dom"/>
</dbReference>
<keyword evidence="3" id="KW-1185">Reference proteome</keyword>
<sequence>MRVTPEELTRRVREGVPLAGALGIEVLRAGQDTALLRLPPSTLSLRPGGTASGPSLMTLADVGIWVPLLVATGGADETRTAQLQISFLRPAGDAGVLAEVRIVRQGRMSLYAEVWMRGEGQEKPCAHATSTWLRAAGPR</sequence>
<gene>
    <name evidence="2" type="ORF">J8J14_04125</name>
</gene>
<dbReference type="SUPFAM" id="SSF54637">
    <property type="entry name" value="Thioesterase/thiol ester dehydrase-isomerase"/>
    <property type="match status" value="1"/>
</dbReference>
<comment type="caution">
    <text evidence="2">The sequence shown here is derived from an EMBL/GenBank/DDBJ whole genome shotgun (WGS) entry which is preliminary data.</text>
</comment>
<dbReference type="Pfam" id="PF03061">
    <property type="entry name" value="4HBT"/>
    <property type="match status" value="1"/>
</dbReference>